<evidence type="ECO:0000313" key="3">
    <source>
        <dbReference type="Proteomes" id="UP001195483"/>
    </source>
</evidence>
<dbReference type="PROSITE" id="PS51034">
    <property type="entry name" value="ZP_2"/>
    <property type="match status" value="1"/>
</dbReference>
<dbReference type="Gene3D" id="2.60.40.4100">
    <property type="entry name" value="Zona pellucida, ZP-C domain"/>
    <property type="match status" value="1"/>
</dbReference>
<reference evidence="2" key="2">
    <citation type="journal article" date="2021" name="Genome Biol. Evol.">
        <title>Developing a high-quality reference genome for a parasitic bivalve with doubly uniparental inheritance (Bivalvia: Unionida).</title>
        <authorList>
            <person name="Smith C.H."/>
        </authorList>
    </citation>
    <scope>NUCLEOTIDE SEQUENCE</scope>
    <source>
        <strain evidence="2">CHS0354</strain>
        <tissue evidence="2">Mantle</tissue>
    </source>
</reference>
<dbReference type="PANTHER" id="PTHR46560">
    <property type="entry name" value="CYPHER, ISOFORM B"/>
    <property type="match status" value="1"/>
</dbReference>
<reference evidence="2" key="1">
    <citation type="journal article" date="2021" name="Genome Biol. Evol.">
        <title>A High-Quality Reference Genome for a Parasitic Bivalve with Doubly Uniparental Inheritance (Bivalvia: Unionida).</title>
        <authorList>
            <person name="Smith C.H."/>
        </authorList>
    </citation>
    <scope>NUCLEOTIDE SEQUENCE</scope>
    <source>
        <strain evidence="2">CHS0354</strain>
    </source>
</reference>
<dbReference type="Proteomes" id="UP001195483">
    <property type="component" value="Unassembled WGS sequence"/>
</dbReference>
<dbReference type="InterPro" id="IPR001507">
    <property type="entry name" value="ZP_dom"/>
</dbReference>
<evidence type="ECO:0000259" key="1">
    <source>
        <dbReference type="PROSITE" id="PS51034"/>
    </source>
</evidence>
<gene>
    <name evidence="2" type="ORF">CHS0354_023179</name>
</gene>
<feature type="domain" description="ZP" evidence="1">
    <location>
        <begin position="1"/>
        <end position="181"/>
    </location>
</feature>
<evidence type="ECO:0000313" key="2">
    <source>
        <dbReference type="EMBL" id="KAK3607016.1"/>
    </source>
</evidence>
<dbReference type="AlphaFoldDB" id="A0AAE0TB78"/>
<sequence length="247" mass="27748">MSDKQDMSSNAVIGGKHVETHELQCIGVPVGGVKVQQSINISETEVSTRGFEKHPQSRHNLKMEIHKSGGVAIQSNETVGIGDDLSLMIYVQSGFQMFVETCNATDKEVKGDHSKMLVSQGKTLDADLLTQFNLTQKENMLINEAHFYAFHFIGTNYITIDCEIAVCENDDLMCSFNITRKKRETHRRKRDTSNLEQTTTLSRTFRVVDRPVEKNLDSKTSAGPRGPQYLLVLMIFCTMISVTRGRL</sequence>
<comment type="caution">
    <text evidence="2">The sequence shown here is derived from an EMBL/GenBank/DDBJ whole genome shotgun (WGS) entry which is preliminary data.</text>
</comment>
<keyword evidence="3" id="KW-1185">Reference proteome</keyword>
<accession>A0AAE0TB78</accession>
<dbReference type="InterPro" id="IPR042235">
    <property type="entry name" value="ZP-C_dom"/>
</dbReference>
<name>A0AAE0TB78_9BIVA</name>
<dbReference type="PANTHER" id="PTHR46560:SF7">
    <property type="entry name" value="RE59626P"/>
    <property type="match status" value="1"/>
</dbReference>
<dbReference type="EMBL" id="JAEAOA010001404">
    <property type="protein sequence ID" value="KAK3607016.1"/>
    <property type="molecule type" value="Genomic_DNA"/>
</dbReference>
<reference evidence="2" key="3">
    <citation type="submission" date="2023-05" db="EMBL/GenBank/DDBJ databases">
        <authorList>
            <person name="Smith C.H."/>
        </authorList>
    </citation>
    <scope>NUCLEOTIDE SEQUENCE</scope>
    <source>
        <strain evidence="2">CHS0354</strain>
        <tissue evidence="2">Mantle</tissue>
    </source>
</reference>
<proteinExistence type="predicted"/>
<organism evidence="2 3">
    <name type="scientific">Potamilus streckersoni</name>
    <dbReference type="NCBI Taxonomy" id="2493646"/>
    <lineage>
        <taxon>Eukaryota</taxon>
        <taxon>Metazoa</taxon>
        <taxon>Spiralia</taxon>
        <taxon>Lophotrochozoa</taxon>
        <taxon>Mollusca</taxon>
        <taxon>Bivalvia</taxon>
        <taxon>Autobranchia</taxon>
        <taxon>Heteroconchia</taxon>
        <taxon>Palaeoheterodonta</taxon>
        <taxon>Unionida</taxon>
        <taxon>Unionoidea</taxon>
        <taxon>Unionidae</taxon>
        <taxon>Ambleminae</taxon>
        <taxon>Lampsilini</taxon>
        <taxon>Potamilus</taxon>
    </lineage>
</organism>
<protein>
    <recommendedName>
        <fullName evidence="1">ZP domain-containing protein</fullName>
    </recommendedName>
</protein>